<comment type="caution">
    <text evidence="1">The sequence shown here is derived from an EMBL/GenBank/DDBJ whole genome shotgun (WGS) entry which is preliminary data.</text>
</comment>
<keyword evidence="2" id="KW-1185">Reference proteome</keyword>
<proteinExistence type="predicted"/>
<organism evidence="1 2">
    <name type="scientific">Diphasiastrum complanatum</name>
    <name type="common">Issler's clubmoss</name>
    <name type="synonym">Lycopodium complanatum</name>
    <dbReference type="NCBI Taxonomy" id="34168"/>
    <lineage>
        <taxon>Eukaryota</taxon>
        <taxon>Viridiplantae</taxon>
        <taxon>Streptophyta</taxon>
        <taxon>Embryophyta</taxon>
        <taxon>Tracheophyta</taxon>
        <taxon>Lycopodiopsida</taxon>
        <taxon>Lycopodiales</taxon>
        <taxon>Lycopodiaceae</taxon>
        <taxon>Lycopodioideae</taxon>
        <taxon>Diphasiastrum</taxon>
    </lineage>
</organism>
<gene>
    <name evidence="1" type="ORF">O6H91_03G100000</name>
</gene>
<sequence length="804" mass="90960">MKESNVRASMRELCLPDSPAVPRTGCRERVQVVVRCRPLSEKEIADGHQNCVIVDAERNTVEIHGSGRRGSQDMAPKVFTFDRTYGGSCSQEQLYNEVARPIVHSVMLGYNGTVLAYGQTASGKTFTMEGLDSPPDMKGIIPNAFEDIFAYINQSQSSDHFLVRASYLEIYNEEIRDLLAPRTSATMKLELKETGDAGIFVKNLTSLSVYSLSDISRLLTVGKKNRSVGATLMNQDSSRSHSIFTITVEAGVQANKSSDQSLHVRVGKLNLVDLAGSERMCKTGATGDRFKELTNINWSLSALGNVISALVDGKSAHIPYRDSKLTRLLQDSLGGNTRTVMVANIGPADYNLEESISTLRYANRAKNIRNKPCINEDPKDTLLREFQAEIFRLKEQLKASNLSIEGFSKEASTNENEKVLTVATSQTSKESIHYHTEREDSICQPLSEQAIAYIKADLERKAHLEIEYLKAEKERSEEEKDKIAQKLLGQLKEMQIHYEALTKEKEDREVLTSKLKALEEKLLHGSNTNNERLKEKARQQEQELALYEQELQKKQQLDEERQKKIAELEEAQLMAEEKSNSMEEELELKTSKLRNLKARYQQSKNDVTSLRAELQDTIHEFHQERADLLLHLRSLDQQHQLKSFIIETFIPSEEVSKIMQRIFWDEETDSWSLQGYLSQSPCTSGTSLFIIDALSKQPLKRPGSAVGRSRPTCQKALESFAKGDLDPRYLEENILKLELDIPKQSLFDYNNHSERAQAQACMAHAFVDCKDDQPYLSYEIDVPSSRPKSSHTKSHILRPRTATK</sequence>
<accession>A0ACC2EA25</accession>
<evidence type="ECO:0000313" key="2">
    <source>
        <dbReference type="Proteomes" id="UP001162992"/>
    </source>
</evidence>
<protein>
    <submittedName>
        <fullName evidence="1">Uncharacterized protein</fullName>
    </submittedName>
</protein>
<evidence type="ECO:0000313" key="1">
    <source>
        <dbReference type="EMBL" id="KAJ7563195.1"/>
    </source>
</evidence>
<reference evidence="2" key="1">
    <citation type="journal article" date="2024" name="Proc. Natl. Acad. Sci. U.S.A.">
        <title>Extraordinary preservation of gene collinearity over three hundred million years revealed in homosporous lycophytes.</title>
        <authorList>
            <person name="Li C."/>
            <person name="Wickell D."/>
            <person name="Kuo L.Y."/>
            <person name="Chen X."/>
            <person name="Nie B."/>
            <person name="Liao X."/>
            <person name="Peng D."/>
            <person name="Ji J."/>
            <person name="Jenkins J."/>
            <person name="Williams M."/>
            <person name="Shu S."/>
            <person name="Plott C."/>
            <person name="Barry K."/>
            <person name="Rajasekar S."/>
            <person name="Grimwood J."/>
            <person name="Han X."/>
            <person name="Sun S."/>
            <person name="Hou Z."/>
            <person name="He W."/>
            <person name="Dai G."/>
            <person name="Sun C."/>
            <person name="Schmutz J."/>
            <person name="Leebens-Mack J.H."/>
            <person name="Li F.W."/>
            <person name="Wang L."/>
        </authorList>
    </citation>
    <scope>NUCLEOTIDE SEQUENCE [LARGE SCALE GENOMIC DNA]</scope>
    <source>
        <strain evidence="2">cv. PW_Plant_1</strain>
    </source>
</reference>
<dbReference type="Proteomes" id="UP001162992">
    <property type="component" value="Chromosome 3"/>
</dbReference>
<name>A0ACC2EA25_DIPCM</name>
<dbReference type="EMBL" id="CM055094">
    <property type="protein sequence ID" value="KAJ7563195.1"/>
    <property type="molecule type" value="Genomic_DNA"/>
</dbReference>